<dbReference type="AlphaFoldDB" id="A0A2K9CDB5"/>
<gene>
    <name evidence="1" type="ORF">CXP39_02415</name>
</gene>
<dbReference type="Proteomes" id="UP000233419">
    <property type="component" value="Chromosome"/>
</dbReference>
<sequence>MQQINFELKDYENFNDYNDLMVQAFGIGCSLCESPEIILVLKDGPIPIGRLIKQQYKTLTDQEVESLIEKPLQQWQKFDDQNSEILKPTFLCAECFNTLNIERK</sequence>
<dbReference type="OrthoDB" id="399676at2"/>
<dbReference type="RefSeq" id="WP_027048008.1">
    <property type="nucleotide sequence ID" value="NZ_CP025257.1"/>
</dbReference>
<accession>A0A2K9CDB5</accession>
<dbReference type="KEGG" id="msyr:CXP39_02415"/>
<protein>
    <submittedName>
        <fullName evidence="1">Uncharacterized protein</fullName>
    </submittedName>
</protein>
<evidence type="ECO:0000313" key="1">
    <source>
        <dbReference type="EMBL" id="AUF83644.1"/>
    </source>
</evidence>
<proteinExistence type="predicted"/>
<organism evidence="1 2">
    <name type="scientific">Mesoplasma syrphidae</name>
    <dbReference type="NCBI Taxonomy" id="225999"/>
    <lineage>
        <taxon>Bacteria</taxon>
        <taxon>Bacillati</taxon>
        <taxon>Mycoplasmatota</taxon>
        <taxon>Mollicutes</taxon>
        <taxon>Entomoplasmatales</taxon>
        <taxon>Entomoplasmataceae</taxon>
        <taxon>Mesoplasma</taxon>
    </lineage>
</organism>
<name>A0A2K9CDB5_9MOLU</name>
<reference evidence="1 2" key="1">
    <citation type="submission" date="2017-12" db="EMBL/GenBank/DDBJ databases">
        <title>Mesoplasma syrphidae YJS, Complete Genome.</title>
        <authorList>
            <person name="Knight T.F."/>
            <person name="Citino T."/>
            <person name="Rubinstein R."/>
            <person name="Neuschaefer Z."/>
        </authorList>
    </citation>
    <scope>NUCLEOTIDE SEQUENCE [LARGE SCALE GENOMIC DNA]</scope>
    <source>
        <strain evidence="1 2">YJS</strain>
    </source>
</reference>
<evidence type="ECO:0000313" key="2">
    <source>
        <dbReference type="Proteomes" id="UP000233419"/>
    </source>
</evidence>
<dbReference type="EMBL" id="CP025257">
    <property type="protein sequence ID" value="AUF83644.1"/>
    <property type="molecule type" value="Genomic_DNA"/>
</dbReference>
<keyword evidence="2" id="KW-1185">Reference proteome</keyword>